<dbReference type="PANTHER" id="PTHR31157">
    <property type="entry name" value="SCP DOMAIN-CONTAINING PROTEIN"/>
    <property type="match status" value="1"/>
</dbReference>
<sequence>MVMTRNLPALVALLALAGCAAETFPENPAPTPPTSPGFYASMASPGAKIDAQGAAEMISLYRRNHGLETVAVDSGLMEEARRQAEAMAAADKLSHEVRGTLTDRLNHAGYAKSRAVENVSAGYHTVAEAFSGWRDSPPHNANMLARGMTRMGIAAVYNPRSKYHVFWTLVMAN</sequence>
<evidence type="ECO:0000313" key="3">
    <source>
        <dbReference type="EMBL" id="SNB73127.1"/>
    </source>
</evidence>
<dbReference type="CDD" id="cd05379">
    <property type="entry name" value="CAP_bacterial"/>
    <property type="match status" value="1"/>
</dbReference>
<keyword evidence="1" id="KW-0732">Signal</keyword>
<dbReference type="Pfam" id="PF00188">
    <property type="entry name" value="CAP"/>
    <property type="match status" value="1"/>
</dbReference>
<dbReference type="Gene3D" id="3.40.33.10">
    <property type="entry name" value="CAP"/>
    <property type="match status" value="1"/>
</dbReference>
<reference evidence="4" key="1">
    <citation type="submission" date="2017-06" db="EMBL/GenBank/DDBJ databases">
        <authorList>
            <person name="Varghese N."/>
            <person name="Submissions S."/>
        </authorList>
    </citation>
    <scope>NUCLEOTIDE SEQUENCE [LARGE SCALE GENOMIC DNA]</scope>
    <source>
        <strain evidence="4">DSM 137</strain>
    </source>
</reference>
<accession>A0A212RKW2</accession>
<gene>
    <name evidence="3" type="ORF">SAMN06265338_10575</name>
</gene>
<name>A0A212RKW2_RHOAC</name>
<organism evidence="3 4">
    <name type="scientific">Rhodoblastus acidophilus</name>
    <name type="common">Rhodopseudomonas acidophila</name>
    <dbReference type="NCBI Taxonomy" id="1074"/>
    <lineage>
        <taxon>Bacteria</taxon>
        <taxon>Pseudomonadati</taxon>
        <taxon>Pseudomonadota</taxon>
        <taxon>Alphaproteobacteria</taxon>
        <taxon>Hyphomicrobiales</taxon>
        <taxon>Rhodoblastaceae</taxon>
        <taxon>Rhodoblastus</taxon>
    </lineage>
</organism>
<dbReference type="Proteomes" id="UP000198418">
    <property type="component" value="Unassembled WGS sequence"/>
</dbReference>
<proteinExistence type="predicted"/>
<dbReference type="AlphaFoldDB" id="A0A212RKW2"/>
<feature type="signal peptide" evidence="1">
    <location>
        <begin position="1"/>
        <end position="20"/>
    </location>
</feature>
<dbReference type="InterPro" id="IPR035940">
    <property type="entry name" value="CAP_sf"/>
</dbReference>
<protein>
    <submittedName>
        <fullName evidence="3">Uncharacterized conserved protein YkwD, contains CAP (CSP/antigen 5/PR1) domain</fullName>
    </submittedName>
</protein>
<dbReference type="SUPFAM" id="SSF55797">
    <property type="entry name" value="PR-1-like"/>
    <property type="match status" value="1"/>
</dbReference>
<evidence type="ECO:0000313" key="4">
    <source>
        <dbReference type="Proteomes" id="UP000198418"/>
    </source>
</evidence>
<dbReference type="PANTHER" id="PTHR31157:SF1">
    <property type="entry name" value="SCP DOMAIN-CONTAINING PROTEIN"/>
    <property type="match status" value="1"/>
</dbReference>
<keyword evidence="4" id="KW-1185">Reference proteome</keyword>
<feature type="chain" id="PRO_5012035773" evidence="1">
    <location>
        <begin position="21"/>
        <end position="173"/>
    </location>
</feature>
<evidence type="ECO:0000259" key="2">
    <source>
        <dbReference type="Pfam" id="PF00188"/>
    </source>
</evidence>
<dbReference type="InterPro" id="IPR014044">
    <property type="entry name" value="CAP_dom"/>
</dbReference>
<feature type="domain" description="SCP" evidence="2">
    <location>
        <begin position="57"/>
        <end position="170"/>
    </location>
</feature>
<dbReference type="PROSITE" id="PS51257">
    <property type="entry name" value="PROKAR_LIPOPROTEIN"/>
    <property type="match status" value="1"/>
</dbReference>
<evidence type="ECO:0000256" key="1">
    <source>
        <dbReference type="SAM" id="SignalP"/>
    </source>
</evidence>
<dbReference type="EMBL" id="FYDG01000005">
    <property type="protein sequence ID" value="SNB73127.1"/>
    <property type="molecule type" value="Genomic_DNA"/>
</dbReference>